<dbReference type="Pfam" id="PF00646">
    <property type="entry name" value="F-box"/>
    <property type="match status" value="1"/>
</dbReference>
<dbReference type="Pfam" id="PF03478">
    <property type="entry name" value="Beta-prop_KIB1-4"/>
    <property type="match status" value="1"/>
</dbReference>
<dbReference type="InterPro" id="IPR001810">
    <property type="entry name" value="F-box_dom"/>
</dbReference>
<dbReference type="SMART" id="SM00256">
    <property type="entry name" value="FBOX"/>
    <property type="match status" value="1"/>
</dbReference>
<feature type="domain" description="F-box" evidence="1">
    <location>
        <begin position="10"/>
        <end position="51"/>
    </location>
</feature>
<organism evidence="2 3">
    <name type="scientific">Deinandra increscens subsp. villosa</name>
    <dbReference type="NCBI Taxonomy" id="3103831"/>
    <lineage>
        <taxon>Eukaryota</taxon>
        <taxon>Viridiplantae</taxon>
        <taxon>Streptophyta</taxon>
        <taxon>Embryophyta</taxon>
        <taxon>Tracheophyta</taxon>
        <taxon>Spermatophyta</taxon>
        <taxon>Magnoliopsida</taxon>
        <taxon>eudicotyledons</taxon>
        <taxon>Gunneridae</taxon>
        <taxon>Pentapetalae</taxon>
        <taxon>asterids</taxon>
        <taxon>campanulids</taxon>
        <taxon>Asterales</taxon>
        <taxon>Asteraceae</taxon>
        <taxon>Asteroideae</taxon>
        <taxon>Heliantheae alliance</taxon>
        <taxon>Madieae</taxon>
        <taxon>Madiinae</taxon>
        <taxon>Deinandra</taxon>
    </lineage>
</organism>
<dbReference type="AlphaFoldDB" id="A0AAP0GLM2"/>
<evidence type="ECO:0000259" key="1">
    <source>
        <dbReference type="SMART" id="SM00256"/>
    </source>
</evidence>
<dbReference type="InterPro" id="IPR050942">
    <property type="entry name" value="F-box_BR-signaling"/>
</dbReference>
<evidence type="ECO:0000313" key="3">
    <source>
        <dbReference type="Proteomes" id="UP001408789"/>
    </source>
</evidence>
<accession>A0AAP0GLM2</accession>
<protein>
    <recommendedName>
        <fullName evidence="1">F-box domain-containing protein</fullName>
    </recommendedName>
</protein>
<dbReference type="Gene3D" id="1.20.1280.50">
    <property type="match status" value="1"/>
</dbReference>
<dbReference type="PANTHER" id="PTHR44259">
    <property type="entry name" value="OS07G0183000 PROTEIN-RELATED"/>
    <property type="match status" value="1"/>
</dbReference>
<keyword evidence="3" id="KW-1185">Reference proteome</keyword>
<gene>
    <name evidence="2" type="ORF">SSX86_025692</name>
</gene>
<comment type="caution">
    <text evidence="2">The sequence shown here is derived from an EMBL/GenBank/DDBJ whole genome shotgun (WGS) entry which is preliminary data.</text>
</comment>
<dbReference type="PANTHER" id="PTHR44259:SF114">
    <property type="entry name" value="OS06G0707300 PROTEIN"/>
    <property type="match status" value="1"/>
</dbReference>
<evidence type="ECO:0000313" key="2">
    <source>
        <dbReference type="EMBL" id="KAK9054613.1"/>
    </source>
</evidence>
<proteinExistence type="predicted"/>
<dbReference type="EMBL" id="JBCNJP010000025">
    <property type="protein sequence ID" value="KAK9054613.1"/>
    <property type="molecule type" value="Genomic_DNA"/>
</dbReference>
<name>A0AAP0GLM2_9ASTR</name>
<sequence>MSTPVDWSELPPELIESVAKKLKIHKDYIRFRAVCSNWRNSTPKTPKHLPSQLPWLMFSHPNPQPHLRSFFSLSDNKTHRLTLPEASKFRRRCGSSHGWLVILEETPTVFVINPLTRVKHHLPPLSSFPNVSSFNFYDVGREYALKTSQGDVYTCSLKEMRDLFIKKVVFSSSPSDEDSEYYAVAILNQTGDLAYCKKGDGFWRFIDDAQSYCEDVVFHKGCFYAVSKYGTIAVCEISGGLPNVYFIDTAPLQVGGDMQYLVGLDDDLLLVTRYLELGFDGDQHQLDVFYKTTEFRVFRLNGSMWESVCKLGEWAVFVGENSSVAFSSCDFEGCRGNQIYFTDDYSEWNYDGGNGDHDLGVYDLEDGSVVALPCCPRKFYDGRRWPPPIWITPSLH</sequence>
<reference evidence="2 3" key="1">
    <citation type="submission" date="2024-04" db="EMBL/GenBank/DDBJ databases">
        <title>The reference genome of an endangered Asteraceae, Deinandra increscens subsp. villosa, native to the Central Coast of California.</title>
        <authorList>
            <person name="Guilliams M."/>
            <person name="Hasenstab-Lehman K."/>
            <person name="Meyer R."/>
            <person name="Mcevoy S."/>
        </authorList>
    </citation>
    <scope>NUCLEOTIDE SEQUENCE [LARGE SCALE GENOMIC DNA]</scope>
    <source>
        <tissue evidence="2">Leaf</tissue>
    </source>
</reference>
<dbReference type="Proteomes" id="UP001408789">
    <property type="component" value="Unassembled WGS sequence"/>
</dbReference>
<dbReference type="SUPFAM" id="SSF82171">
    <property type="entry name" value="DPP6 N-terminal domain-like"/>
    <property type="match status" value="1"/>
</dbReference>
<dbReference type="InterPro" id="IPR005174">
    <property type="entry name" value="KIB1-4_b-propeller"/>
</dbReference>